<dbReference type="GO" id="GO:0046872">
    <property type="term" value="F:metal ion binding"/>
    <property type="evidence" value="ECO:0007669"/>
    <property type="project" value="UniProtKB-KW"/>
</dbReference>
<dbReference type="InterPro" id="IPR027806">
    <property type="entry name" value="HARBI1_dom"/>
</dbReference>
<evidence type="ECO:0000313" key="5">
    <source>
        <dbReference type="Proteomes" id="UP001162156"/>
    </source>
</evidence>
<dbReference type="Proteomes" id="UP001162156">
    <property type="component" value="Unassembled WGS sequence"/>
</dbReference>
<evidence type="ECO:0000313" key="4">
    <source>
        <dbReference type="EMBL" id="KAJ8962997.1"/>
    </source>
</evidence>
<evidence type="ECO:0000256" key="1">
    <source>
        <dbReference type="ARBA" id="ARBA00001968"/>
    </source>
</evidence>
<protein>
    <recommendedName>
        <fullName evidence="3">DDE Tnp4 domain-containing protein</fullName>
    </recommendedName>
</protein>
<keyword evidence="5" id="KW-1185">Reference proteome</keyword>
<proteinExistence type="predicted"/>
<dbReference type="AlphaFoldDB" id="A0AAV8ZHP2"/>
<gene>
    <name evidence="4" type="ORF">NQ314_005636</name>
</gene>
<name>A0AAV8ZHP2_9CUCU</name>
<dbReference type="PANTHER" id="PTHR34615:SF1">
    <property type="entry name" value="PX DOMAIN-CONTAINING PROTEIN"/>
    <property type="match status" value="1"/>
</dbReference>
<accession>A0AAV8ZHP2</accession>
<comment type="caution">
    <text evidence="4">The sequence shown here is derived from an EMBL/GenBank/DDBJ whole genome shotgun (WGS) entry which is preliminary data.</text>
</comment>
<evidence type="ECO:0000259" key="3">
    <source>
        <dbReference type="Pfam" id="PF13359"/>
    </source>
</evidence>
<dbReference type="Pfam" id="PF13359">
    <property type="entry name" value="DDE_Tnp_4"/>
    <property type="match status" value="1"/>
</dbReference>
<dbReference type="PANTHER" id="PTHR34615">
    <property type="entry name" value="PX DOMAIN-CONTAINING PROTEIN"/>
    <property type="match status" value="1"/>
</dbReference>
<comment type="cofactor">
    <cofactor evidence="1">
        <name>a divalent metal cation</name>
        <dbReference type="ChEBI" id="CHEBI:60240"/>
    </cofactor>
</comment>
<dbReference type="EMBL" id="JANEYF010001571">
    <property type="protein sequence ID" value="KAJ8962997.1"/>
    <property type="molecule type" value="Genomic_DNA"/>
</dbReference>
<keyword evidence="2" id="KW-0479">Metal-binding</keyword>
<evidence type="ECO:0000256" key="2">
    <source>
        <dbReference type="ARBA" id="ARBA00022723"/>
    </source>
</evidence>
<feature type="domain" description="DDE Tnp4" evidence="3">
    <location>
        <begin position="180"/>
        <end position="317"/>
    </location>
</feature>
<organism evidence="4 5">
    <name type="scientific">Rhamnusium bicolor</name>
    <dbReference type="NCBI Taxonomy" id="1586634"/>
    <lineage>
        <taxon>Eukaryota</taxon>
        <taxon>Metazoa</taxon>
        <taxon>Ecdysozoa</taxon>
        <taxon>Arthropoda</taxon>
        <taxon>Hexapoda</taxon>
        <taxon>Insecta</taxon>
        <taxon>Pterygota</taxon>
        <taxon>Neoptera</taxon>
        <taxon>Endopterygota</taxon>
        <taxon>Coleoptera</taxon>
        <taxon>Polyphaga</taxon>
        <taxon>Cucujiformia</taxon>
        <taxon>Chrysomeloidea</taxon>
        <taxon>Cerambycidae</taxon>
        <taxon>Lepturinae</taxon>
        <taxon>Rhagiini</taxon>
        <taxon>Rhamnusium</taxon>
    </lineage>
</organism>
<sequence>MENILQNVIQHRNPDGIDHNVIRGIILHDIFDIDNPQEENARDNILLRPVFNLENIDDRDVKLNFRFDRDDIPRLCQALRIPELITTQSGYQATGIEGLCILLRRLAYPNRLCDLEQVFQRSSSALSDIINFVNTHIYDEFRHLLEDLNSLHWLNHNRLQQYAEVIVAKGARVPNCWGFIDGTIRPICRPSVEQEDYYSGHKRVHCVKYQSVVTPDGITVSELGAFEGRKHDAGMFRESGFYQQLEAKARLPNGNNFVIYGDQAYGIRELLLCPFPGHGINEDQQNFNTSMSTLRVAVEWSFSKLVAEFAFLDFKKNKNFYYRMLKPCIRRRQY</sequence>
<reference evidence="4" key="1">
    <citation type="journal article" date="2023" name="Insect Mol. Biol.">
        <title>Genome sequencing provides insights into the evolution of gene families encoding plant cell wall-degrading enzymes in longhorned beetles.</title>
        <authorList>
            <person name="Shin N.R."/>
            <person name="Okamura Y."/>
            <person name="Kirsch R."/>
            <person name="Pauchet Y."/>
        </authorList>
    </citation>
    <scope>NUCLEOTIDE SEQUENCE</scope>
    <source>
        <strain evidence="4">RBIC_L_NR</strain>
    </source>
</reference>